<name>A0A3S1CKW2_9CYAN</name>
<dbReference type="InterPro" id="IPR007890">
    <property type="entry name" value="CHASE2"/>
</dbReference>
<reference evidence="3" key="2">
    <citation type="journal article" date="2019" name="Genome Biol. Evol.">
        <title>Day and night: Metabolic profiles and evolutionary relationships of six axenic non-marine cyanobacteria.</title>
        <authorList>
            <person name="Will S.E."/>
            <person name="Henke P."/>
            <person name="Boedeker C."/>
            <person name="Huang S."/>
            <person name="Brinkmann H."/>
            <person name="Rohde M."/>
            <person name="Jarek M."/>
            <person name="Friedl T."/>
            <person name="Seufert S."/>
            <person name="Schumacher M."/>
            <person name="Overmann J."/>
            <person name="Neumann-Schaal M."/>
            <person name="Petersen J."/>
        </authorList>
    </citation>
    <scope>NUCLEOTIDE SEQUENCE [LARGE SCALE GENOMIC DNA]</scope>
    <source>
        <strain evidence="3">PCC 7102</strain>
    </source>
</reference>
<keyword evidence="1" id="KW-1133">Transmembrane helix</keyword>
<dbReference type="Pfam" id="PF12770">
    <property type="entry name" value="CHAT"/>
    <property type="match status" value="1"/>
</dbReference>
<evidence type="ECO:0000256" key="1">
    <source>
        <dbReference type="SAM" id="Phobius"/>
    </source>
</evidence>
<dbReference type="InterPro" id="IPR024983">
    <property type="entry name" value="CHAT_dom"/>
</dbReference>
<evidence type="ECO:0000259" key="2">
    <source>
        <dbReference type="SMART" id="SM01080"/>
    </source>
</evidence>
<feature type="transmembrane region" description="Helical" evidence="1">
    <location>
        <begin position="737"/>
        <end position="756"/>
    </location>
</feature>
<accession>A0A3S1CKW2</accession>
<proteinExistence type="predicted"/>
<dbReference type="OrthoDB" id="444941at2"/>
<feature type="transmembrane region" description="Helical" evidence="1">
    <location>
        <begin position="679"/>
        <end position="702"/>
    </location>
</feature>
<dbReference type="Proteomes" id="UP000271624">
    <property type="component" value="Unassembled WGS sequence"/>
</dbReference>
<keyword evidence="1" id="KW-0472">Membrane</keyword>
<gene>
    <name evidence="3" type="ORF">DSM106972_094060</name>
</gene>
<feature type="domain" description="CHASE2" evidence="2">
    <location>
        <begin position="388"/>
        <end position="701"/>
    </location>
</feature>
<comment type="caution">
    <text evidence="3">The sequence shown here is derived from an EMBL/GenBank/DDBJ whole genome shotgun (WGS) entry which is preliminary data.</text>
</comment>
<evidence type="ECO:0000313" key="3">
    <source>
        <dbReference type="EMBL" id="RUS94209.1"/>
    </source>
</evidence>
<keyword evidence="1" id="KW-0812">Transmembrane</keyword>
<keyword evidence="4" id="KW-1185">Reference proteome</keyword>
<dbReference type="Pfam" id="PF05226">
    <property type="entry name" value="CHASE2"/>
    <property type="match status" value="1"/>
</dbReference>
<evidence type="ECO:0000313" key="4">
    <source>
        <dbReference type="Proteomes" id="UP000271624"/>
    </source>
</evidence>
<dbReference type="SMART" id="SM01080">
    <property type="entry name" value="CHASE2"/>
    <property type="match status" value="1"/>
</dbReference>
<feature type="transmembrane region" description="Helical" evidence="1">
    <location>
        <begin position="709"/>
        <end position="731"/>
    </location>
</feature>
<dbReference type="EMBL" id="RSCL01000050">
    <property type="protein sequence ID" value="RUS94209.1"/>
    <property type="molecule type" value="Genomic_DNA"/>
</dbReference>
<dbReference type="RefSeq" id="WP_127087333.1">
    <property type="nucleotide sequence ID" value="NZ_RSCL01000050.1"/>
</dbReference>
<organism evidence="3 4">
    <name type="scientific">Dulcicalothrix desertica PCC 7102</name>
    <dbReference type="NCBI Taxonomy" id="232991"/>
    <lineage>
        <taxon>Bacteria</taxon>
        <taxon>Bacillati</taxon>
        <taxon>Cyanobacteriota</taxon>
        <taxon>Cyanophyceae</taxon>
        <taxon>Nostocales</taxon>
        <taxon>Calotrichaceae</taxon>
        <taxon>Dulcicalothrix</taxon>
    </lineage>
</organism>
<sequence length="765" mass="86929">MQKLVVLSLGEGNLGSGFLVTAKLSKPGEHPIQLRGALPAFRELLELERNWQLLYSALYRRVDFAPRLEVEDTDVTNVSEVEFYDLCQTLSDYINTWLNSDAFRKIDKSLRTHLNIHDEIRIIIETNDVIVKRLPWHLWELLEDYPKAEIAIASPEYQKKSVTQPLNRKLKILAILGNSQGIDINKDKEFLEKLSPQATIKFLIEPSIESLNNLLWKNCDILFFAGHSSSRDRGEIQLNQTDVLTVDKLKYALNKAISGGLKLAIFNSCDGLKLAQDLANLHIPQVIVMRAPIADTAAQEFLKYFLEAFSSGQSLYVAVRHARERLQGIEGEYPCASWLPVICQNPAEEPLLWKLPPRKLTWGNLSKILVTSTLITILVLGARYFGYLQPFELKAYDRFMSQRPAIERSDERLLLVTIDESDIRYQNRRQMKGRGSLSDQALADLLQKLEAYKPQVIGIDVYRDFPVEPNYPDLANRLRSDDRIFTICKVNAKFDGEEGIHAPSEVPKERSSFSDFVEDKDEVPRRHLLQLQPDVKSPCTSEYAFSLQVASYYLESKGIYSNITSDGYLKIGDVVFKSLKEHSSGYQKIDASGYQLLLNYRSLYPTEKIATSVSLRDILNGQIQPDSLKNRLIIIGVTAGSTADYWKIPISKKRIPGIFVQAHMVSHILSAVENRRPLLWWWSGWVETIWIWGWSIIGAIIVTYIQKPLHLGIGVATTLVALLGICFSIFIQAGWIPFIPCALAFVLTATFTIIWMRKFVASKCS</sequence>
<protein>
    <recommendedName>
        <fullName evidence="2">CHASE2 domain-containing protein</fullName>
    </recommendedName>
</protein>
<dbReference type="AlphaFoldDB" id="A0A3S1CKW2"/>
<reference evidence="3" key="1">
    <citation type="submission" date="2018-12" db="EMBL/GenBank/DDBJ databases">
        <authorList>
            <person name="Will S."/>
            <person name="Neumann-Schaal M."/>
            <person name="Henke P."/>
        </authorList>
    </citation>
    <scope>NUCLEOTIDE SEQUENCE</scope>
    <source>
        <strain evidence="3">PCC 7102</strain>
    </source>
</reference>